<gene>
    <name evidence="1" type="ORF">SUBVAR_07105</name>
</gene>
<evidence type="ECO:0000313" key="1">
    <source>
        <dbReference type="EMBL" id="EFB74637.1"/>
    </source>
</evidence>
<dbReference type="RefSeq" id="WP_007048453.1">
    <property type="nucleotide sequence ID" value="NZ_GG704771.1"/>
</dbReference>
<dbReference type="AlphaFoldDB" id="D1PRU6"/>
<evidence type="ECO:0000313" key="2">
    <source>
        <dbReference type="Proteomes" id="UP000003438"/>
    </source>
</evidence>
<dbReference type="Proteomes" id="UP000003438">
    <property type="component" value="Unassembled WGS sequence"/>
</dbReference>
<sequence length="135" mass="13808">MFGSLSSSTQGNRILDGIGIGSVFECLPHSLPIGIVHHPGHGLLHIPPSVGIGYVKHIAEFSPAGMAVQQGDTVAAPVDPAQGLVVPVVDTGHSGGIRPLAENQKLVREGVIVGIGGGIQKSLPRFAAFGNLPDQ</sequence>
<organism evidence="1 2">
    <name type="scientific">Subdoligranulum variabile DSM 15176</name>
    <dbReference type="NCBI Taxonomy" id="411471"/>
    <lineage>
        <taxon>Bacteria</taxon>
        <taxon>Bacillati</taxon>
        <taxon>Bacillota</taxon>
        <taxon>Clostridia</taxon>
        <taxon>Eubacteriales</taxon>
        <taxon>Oscillospiraceae</taxon>
        <taxon>Subdoligranulum</taxon>
    </lineage>
</organism>
<comment type="caution">
    <text evidence="1">The sequence shown here is derived from an EMBL/GenBank/DDBJ whole genome shotgun (WGS) entry which is preliminary data.</text>
</comment>
<name>D1PRU6_9FIRM</name>
<reference evidence="1" key="1">
    <citation type="submission" date="2009-12" db="EMBL/GenBank/DDBJ databases">
        <authorList>
            <person name="Weinstock G."/>
            <person name="Sodergren E."/>
            <person name="Clifton S."/>
            <person name="Fulton L."/>
            <person name="Fulton B."/>
            <person name="Courtney L."/>
            <person name="Fronick C."/>
            <person name="Harrison M."/>
            <person name="Strong C."/>
            <person name="Farmer C."/>
            <person name="Delahaunty K."/>
            <person name="Markovic C."/>
            <person name="Hall O."/>
            <person name="Minx P."/>
            <person name="Tomlinson C."/>
            <person name="Mitreva M."/>
            <person name="Nelson J."/>
            <person name="Hou S."/>
            <person name="Wollam A."/>
            <person name="Pepin K.H."/>
            <person name="Johnson M."/>
            <person name="Bhonagiri V."/>
            <person name="Nash W.E."/>
            <person name="Warren W."/>
            <person name="Chinwalla A."/>
            <person name="Mardis E.R."/>
            <person name="Wilson R.K."/>
        </authorList>
    </citation>
    <scope>NUCLEOTIDE SEQUENCE [LARGE SCALE GENOMIC DNA]</scope>
    <source>
        <strain evidence="1">DSM 15176</strain>
    </source>
</reference>
<proteinExistence type="predicted"/>
<dbReference type="HOGENOM" id="CLU_1884732_0_0_9"/>
<accession>D1PRU6</accession>
<keyword evidence="2" id="KW-1185">Reference proteome</keyword>
<dbReference type="EMBL" id="ACBY02000064">
    <property type="protein sequence ID" value="EFB74637.1"/>
    <property type="molecule type" value="Genomic_DNA"/>
</dbReference>
<protein>
    <submittedName>
        <fullName evidence="1">Uncharacterized protein</fullName>
    </submittedName>
</protein>